<dbReference type="HOGENOM" id="CLU_3374522_0_0_6"/>
<name>E4PEU6_MARAH</name>
<proteinExistence type="predicted"/>
<reference evidence="2" key="2">
    <citation type="submission" date="2010-02" db="EMBL/GenBank/DDBJ databases">
        <title>Complete genome sequence of Marinobacter adhaerens type strain (HP15).</title>
        <authorList>
            <person name="Gaerdes A.A.M."/>
            <person name="Kaeppel E."/>
            <person name="Shezad A."/>
            <person name="Seebah S."/>
            <person name="Teeling H."/>
            <person name="Yarza P."/>
            <person name="Gloeckner F.O."/>
            <person name="Ullrich M.S."/>
        </authorList>
    </citation>
    <scope>NUCLEOTIDE SEQUENCE [LARGE SCALE GENOMIC DNA]</scope>
    <source>
        <strain evidence="2">DSM 23420 / HP15</strain>
    </source>
</reference>
<dbReference type="EMBL" id="CP001978">
    <property type="protein sequence ID" value="ADP96651.1"/>
    <property type="molecule type" value="Genomic_DNA"/>
</dbReference>
<reference evidence="1 2" key="1">
    <citation type="journal article" date="2010" name="Stand. Genomic Sci.">
        <title>Complete genome sequence of Marinobacter adhaerens type strain (HP15), a diatom-interacting marine microorganism.</title>
        <authorList>
            <person name="Gardes A."/>
            <person name="Kaeppel E."/>
            <person name="Shehzad A."/>
            <person name="Seebah S."/>
            <person name="Teeling H."/>
            <person name="Yarza P."/>
            <person name="Glockner F.O."/>
            <person name="Grossart H.P."/>
            <person name="Ullrich M.S."/>
        </authorList>
    </citation>
    <scope>NUCLEOTIDE SEQUENCE [LARGE SCALE GENOMIC DNA]</scope>
    <source>
        <strain evidence="2">DSM 23420 / HP15</strain>
    </source>
</reference>
<dbReference type="KEGG" id="mad:HP15_887"/>
<evidence type="ECO:0000313" key="1">
    <source>
        <dbReference type="EMBL" id="ADP96651.1"/>
    </source>
</evidence>
<sequence>MTGIISVWNPGRSRGGSFRASLPFFAPILKTNKP</sequence>
<dbReference type="AlphaFoldDB" id="E4PEU6"/>
<gene>
    <name evidence="1" type="ordered locus">HP15_887</name>
</gene>
<protein>
    <submittedName>
        <fullName evidence="1">Uncharacterized protein</fullName>
    </submittedName>
</protein>
<dbReference type="Proteomes" id="UP000007077">
    <property type="component" value="Chromosome"/>
</dbReference>
<accession>E4PEU6</accession>
<evidence type="ECO:0000313" key="2">
    <source>
        <dbReference type="Proteomes" id="UP000007077"/>
    </source>
</evidence>
<organism evidence="1 2">
    <name type="scientific">Marinobacter adhaerens (strain DSM 23420 / HP15)</name>
    <dbReference type="NCBI Taxonomy" id="225937"/>
    <lineage>
        <taxon>Bacteria</taxon>
        <taxon>Pseudomonadati</taxon>
        <taxon>Pseudomonadota</taxon>
        <taxon>Gammaproteobacteria</taxon>
        <taxon>Pseudomonadales</taxon>
        <taxon>Marinobacteraceae</taxon>
        <taxon>Marinobacter</taxon>
    </lineage>
</organism>